<dbReference type="Pfam" id="PF03403">
    <property type="entry name" value="PAF-AH_p_II"/>
    <property type="match status" value="1"/>
</dbReference>
<evidence type="ECO:0000313" key="7">
    <source>
        <dbReference type="Proteomes" id="UP000266234"/>
    </source>
</evidence>
<dbReference type="STRING" id="694270.A0A395SH41"/>
<dbReference type="GO" id="GO:0003847">
    <property type="term" value="F:1-alkyl-2-acetylglycerophosphocholine esterase activity"/>
    <property type="evidence" value="ECO:0007669"/>
    <property type="project" value="UniProtKB-EC"/>
</dbReference>
<keyword evidence="4" id="KW-0443">Lipid metabolism</keyword>
<name>A0A395SH41_9HYPO</name>
<dbReference type="GO" id="GO:0016042">
    <property type="term" value="P:lipid catabolic process"/>
    <property type="evidence" value="ECO:0007669"/>
    <property type="project" value="UniProtKB-KW"/>
</dbReference>
<protein>
    <recommendedName>
        <fullName evidence="1">1-alkyl-2-acetylglycerophosphocholine esterase</fullName>
        <ecNumber evidence="1">3.1.1.47</ecNumber>
    </recommendedName>
</protein>
<keyword evidence="5" id="KW-0732">Signal</keyword>
<dbReference type="OrthoDB" id="2363873at2759"/>
<evidence type="ECO:0000256" key="2">
    <source>
        <dbReference type="ARBA" id="ARBA00022801"/>
    </source>
</evidence>
<evidence type="ECO:0000256" key="3">
    <source>
        <dbReference type="ARBA" id="ARBA00022963"/>
    </source>
</evidence>
<dbReference type="Gene3D" id="3.40.50.1820">
    <property type="entry name" value="alpha/beta hydrolase"/>
    <property type="match status" value="1"/>
</dbReference>
<keyword evidence="7" id="KW-1185">Reference proteome</keyword>
<dbReference type="EC" id="3.1.1.47" evidence="1"/>
<dbReference type="Proteomes" id="UP000266234">
    <property type="component" value="Unassembled WGS sequence"/>
</dbReference>
<dbReference type="SUPFAM" id="SSF53474">
    <property type="entry name" value="alpha/beta-Hydrolases"/>
    <property type="match status" value="1"/>
</dbReference>
<dbReference type="PANTHER" id="PTHR10272">
    <property type="entry name" value="PLATELET-ACTIVATING FACTOR ACETYLHYDROLASE"/>
    <property type="match status" value="1"/>
</dbReference>
<feature type="signal peptide" evidence="5">
    <location>
        <begin position="1"/>
        <end position="16"/>
    </location>
</feature>
<keyword evidence="2 6" id="KW-0378">Hydrolase</keyword>
<evidence type="ECO:0000256" key="4">
    <source>
        <dbReference type="ARBA" id="ARBA00023098"/>
    </source>
</evidence>
<keyword evidence="3" id="KW-0442">Lipid degradation</keyword>
<sequence length="355" mass="38489">MQLSIIFLSLLGIGNAIKLPNPSGPYGVALRTHAMTDNQRVDPYDPKKGHRQVLASIFWPINSDSCSEANVSYMPPTVAQFYGQQAQSMGLSNDTFAAFEYEVCKTPNSQKGCASKKPIPLAIFSPGAGNSRLLYSNMARSLASYGNIVVMIDHPYDADVIEFPNGKIIRSGNIPETTESLIKLTGVRAKDISFVISQVSQASFRKTALKGLPGVVDTKKIFALGHSLGGASAAVAALSDKRIRGGADLDGQIFEPALSKGLSKPFYLIGRPNHSEEDKTWKKFYSKLRGPKDEVAIKGTVHGSFTDFPQLIQALGLPESARQVVQQLTGEVDADYFEKFLSKKIVSYMGASFEA</sequence>
<evidence type="ECO:0000313" key="6">
    <source>
        <dbReference type="EMBL" id="RGP71698.1"/>
    </source>
</evidence>
<dbReference type="AlphaFoldDB" id="A0A395SH41"/>
<reference evidence="6 7" key="1">
    <citation type="journal article" date="2018" name="PLoS Pathog.">
        <title>Evolution of structural diversity of trichothecenes, a family of toxins produced by plant pathogenic and entomopathogenic fungi.</title>
        <authorList>
            <person name="Proctor R.H."/>
            <person name="McCormick S.P."/>
            <person name="Kim H.S."/>
            <person name="Cardoza R.E."/>
            <person name="Stanley A.M."/>
            <person name="Lindo L."/>
            <person name="Kelly A."/>
            <person name="Brown D.W."/>
            <person name="Lee T."/>
            <person name="Vaughan M.M."/>
            <person name="Alexander N.J."/>
            <person name="Busman M."/>
            <person name="Gutierrez S."/>
        </authorList>
    </citation>
    <scope>NUCLEOTIDE SEQUENCE [LARGE SCALE GENOMIC DNA]</scope>
    <source>
        <strain evidence="6 7">NRRL 20695</strain>
    </source>
</reference>
<organism evidence="6 7">
    <name type="scientific">Fusarium longipes</name>
    <dbReference type="NCBI Taxonomy" id="694270"/>
    <lineage>
        <taxon>Eukaryota</taxon>
        <taxon>Fungi</taxon>
        <taxon>Dikarya</taxon>
        <taxon>Ascomycota</taxon>
        <taxon>Pezizomycotina</taxon>
        <taxon>Sordariomycetes</taxon>
        <taxon>Hypocreomycetidae</taxon>
        <taxon>Hypocreales</taxon>
        <taxon>Nectriaceae</taxon>
        <taxon>Fusarium</taxon>
    </lineage>
</organism>
<gene>
    <name evidence="6" type="ORF">FLONG3_7002</name>
</gene>
<accession>A0A395SH41</accession>
<evidence type="ECO:0000256" key="1">
    <source>
        <dbReference type="ARBA" id="ARBA00013201"/>
    </source>
</evidence>
<dbReference type="EMBL" id="PXOG01000155">
    <property type="protein sequence ID" value="RGP71698.1"/>
    <property type="molecule type" value="Genomic_DNA"/>
</dbReference>
<dbReference type="InterPro" id="IPR029058">
    <property type="entry name" value="AB_hydrolase_fold"/>
</dbReference>
<evidence type="ECO:0000256" key="5">
    <source>
        <dbReference type="SAM" id="SignalP"/>
    </source>
</evidence>
<feature type="chain" id="PRO_5017397749" description="1-alkyl-2-acetylglycerophosphocholine esterase" evidence="5">
    <location>
        <begin position="17"/>
        <end position="355"/>
    </location>
</feature>
<proteinExistence type="predicted"/>
<dbReference type="PANTHER" id="PTHR10272:SF14">
    <property type="entry name" value="PAF ACETYLHYDROLASE FAMILY PROTEIN"/>
    <property type="match status" value="1"/>
</dbReference>
<comment type="caution">
    <text evidence="6">The sequence shown here is derived from an EMBL/GenBank/DDBJ whole genome shotgun (WGS) entry which is preliminary data.</text>
</comment>